<name>A0A6J6EVP7_9ZZZZ</name>
<protein>
    <submittedName>
        <fullName evidence="1">Unannotated protein</fullName>
    </submittedName>
</protein>
<dbReference type="AlphaFoldDB" id="A0A6J6EVP7"/>
<dbReference type="Gene3D" id="3.40.30.10">
    <property type="entry name" value="Glutaredoxin"/>
    <property type="match status" value="1"/>
</dbReference>
<sequence length="54" mass="6134">MKFVLLDESADKDEFTKYGIKAFPTFMLITKDSKKPYEGELDVAAVKSFLEANL</sequence>
<reference evidence="1" key="1">
    <citation type="submission" date="2020-05" db="EMBL/GenBank/DDBJ databases">
        <authorList>
            <person name="Chiriac C."/>
            <person name="Salcher M."/>
            <person name="Ghai R."/>
            <person name="Kavagutti S V."/>
        </authorList>
    </citation>
    <scope>NUCLEOTIDE SEQUENCE</scope>
</reference>
<dbReference type="InterPro" id="IPR036249">
    <property type="entry name" value="Thioredoxin-like_sf"/>
</dbReference>
<accession>A0A6J6EVP7</accession>
<organism evidence="1">
    <name type="scientific">freshwater metagenome</name>
    <dbReference type="NCBI Taxonomy" id="449393"/>
    <lineage>
        <taxon>unclassified sequences</taxon>
        <taxon>metagenomes</taxon>
        <taxon>ecological metagenomes</taxon>
    </lineage>
</organism>
<proteinExistence type="predicted"/>
<dbReference type="EMBL" id="CAEZTT010000090">
    <property type="protein sequence ID" value="CAB4579505.1"/>
    <property type="molecule type" value="Genomic_DNA"/>
</dbReference>
<gene>
    <name evidence="1" type="ORF">UFOPK1726_00807</name>
</gene>
<dbReference type="SUPFAM" id="SSF52833">
    <property type="entry name" value="Thioredoxin-like"/>
    <property type="match status" value="1"/>
</dbReference>
<evidence type="ECO:0000313" key="1">
    <source>
        <dbReference type="EMBL" id="CAB4579505.1"/>
    </source>
</evidence>